<dbReference type="Pfam" id="PF00076">
    <property type="entry name" value="RRM_1"/>
    <property type="match status" value="1"/>
</dbReference>
<keyword evidence="3" id="KW-0539">Nucleus</keyword>
<evidence type="ECO:0000256" key="4">
    <source>
        <dbReference type="ARBA" id="ARBA00023274"/>
    </source>
</evidence>
<dbReference type="Gene3D" id="3.30.70.330">
    <property type="match status" value="1"/>
</dbReference>
<evidence type="ECO:0000256" key="5">
    <source>
        <dbReference type="PROSITE-ProRule" id="PRU00176"/>
    </source>
</evidence>
<keyword evidence="9" id="KW-1185">Reference proteome</keyword>
<dbReference type="InterPro" id="IPR012677">
    <property type="entry name" value="Nucleotide-bd_a/b_plait_sf"/>
</dbReference>
<evidence type="ECO:0000259" key="7">
    <source>
        <dbReference type="PROSITE" id="PS50102"/>
    </source>
</evidence>
<dbReference type="GO" id="GO:0000398">
    <property type="term" value="P:mRNA splicing, via spliceosome"/>
    <property type="evidence" value="ECO:0007669"/>
    <property type="project" value="TreeGrafter"/>
</dbReference>
<dbReference type="GO" id="GO:0030619">
    <property type="term" value="F:U1 snRNA binding"/>
    <property type="evidence" value="ECO:0007669"/>
    <property type="project" value="InterPro"/>
</dbReference>
<dbReference type="GO" id="GO:0005685">
    <property type="term" value="C:U1 snRNP"/>
    <property type="evidence" value="ECO:0007669"/>
    <property type="project" value="TreeGrafter"/>
</dbReference>
<dbReference type="GO" id="GO:0071004">
    <property type="term" value="C:U2-type prespliceosome"/>
    <property type="evidence" value="ECO:0007669"/>
    <property type="project" value="TreeGrafter"/>
</dbReference>
<dbReference type="OrthoDB" id="4207594at2759"/>
<dbReference type="PROSITE" id="PS50102">
    <property type="entry name" value="RRM"/>
    <property type="match status" value="1"/>
</dbReference>
<evidence type="ECO:0000313" key="9">
    <source>
        <dbReference type="Proteomes" id="UP000244855"/>
    </source>
</evidence>
<dbReference type="PANTHER" id="PTHR13952">
    <property type="entry name" value="U1 SMALL NUCLEAR RIBONUCLEOPROTEIN 70 KD"/>
    <property type="match status" value="1"/>
</dbReference>
<dbReference type="CDD" id="cd12236">
    <property type="entry name" value="RRM_snRNP70"/>
    <property type="match status" value="1"/>
</dbReference>
<dbReference type="InterPro" id="IPR034143">
    <property type="entry name" value="snRNP70_RRM"/>
</dbReference>
<dbReference type="Proteomes" id="UP000244855">
    <property type="component" value="Unassembled WGS sequence"/>
</dbReference>
<dbReference type="SUPFAM" id="SSF54928">
    <property type="entry name" value="RNA-binding domain, RBD"/>
    <property type="match status" value="1"/>
</dbReference>
<evidence type="ECO:0000256" key="3">
    <source>
        <dbReference type="ARBA" id="ARBA00023242"/>
    </source>
</evidence>
<evidence type="ECO:0000256" key="2">
    <source>
        <dbReference type="ARBA" id="ARBA00022884"/>
    </source>
</evidence>
<feature type="compositionally biased region" description="Gly residues" evidence="6">
    <location>
        <begin position="216"/>
        <end position="276"/>
    </location>
</feature>
<reference evidence="8 9" key="1">
    <citation type="journal article" date="2018" name="Sci. Rep.">
        <title>Comparative genomics provides insights into the lifestyle and reveals functional heterogeneity of dark septate endophytic fungi.</title>
        <authorList>
            <person name="Knapp D.G."/>
            <person name="Nemeth J.B."/>
            <person name="Barry K."/>
            <person name="Hainaut M."/>
            <person name="Henrissat B."/>
            <person name="Johnson J."/>
            <person name="Kuo A."/>
            <person name="Lim J.H.P."/>
            <person name="Lipzen A."/>
            <person name="Nolan M."/>
            <person name="Ohm R.A."/>
            <person name="Tamas L."/>
            <person name="Grigoriev I.V."/>
            <person name="Spatafora J.W."/>
            <person name="Nagy L.G."/>
            <person name="Kovacs G.M."/>
        </authorList>
    </citation>
    <scope>NUCLEOTIDE SEQUENCE [LARGE SCALE GENOMIC DNA]</scope>
    <source>
        <strain evidence="8 9">DSE2036</strain>
    </source>
</reference>
<dbReference type="EMBL" id="KZ805357">
    <property type="protein sequence ID" value="PVI01442.1"/>
    <property type="molecule type" value="Genomic_DNA"/>
</dbReference>
<accession>A0A2V1DU28</accession>
<feature type="region of interest" description="Disordered" evidence="6">
    <location>
        <begin position="58"/>
        <end position="78"/>
    </location>
</feature>
<dbReference type="InterPro" id="IPR051183">
    <property type="entry name" value="U1_U11-U12_snRNP_70-35kDa"/>
</dbReference>
<evidence type="ECO:0000256" key="1">
    <source>
        <dbReference type="ARBA" id="ARBA00004123"/>
    </source>
</evidence>
<dbReference type="Pfam" id="PF12220">
    <property type="entry name" value="U1snRNP70_N"/>
    <property type="match status" value="1"/>
</dbReference>
<evidence type="ECO:0000313" key="8">
    <source>
        <dbReference type="EMBL" id="PVI01442.1"/>
    </source>
</evidence>
<dbReference type="InterPro" id="IPR022023">
    <property type="entry name" value="U1snRNP70_N"/>
</dbReference>
<feature type="compositionally biased region" description="Basic and acidic residues" evidence="6">
    <location>
        <begin position="277"/>
        <end position="318"/>
    </location>
</feature>
<comment type="subcellular location">
    <subcellularLocation>
        <location evidence="1">Nucleus</location>
    </subcellularLocation>
</comment>
<dbReference type="PANTHER" id="PTHR13952:SF5">
    <property type="entry name" value="U1 SMALL NUCLEAR RIBONUCLEOPROTEIN 70 KDA"/>
    <property type="match status" value="1"/>
</dbReference>
<proteinExistence type="predicted"/>
<feature type="compositionally biased region" description="Basic and acidic residues" evidence="6">
    <location>
        <begin position="63"/>
        <end position="77"/>
    </location>
</feature>
<keyword evidence="4" id="KW-0687">Ribonucleoprotein</keyword>
<evidence type="ECO:0000256" key="6">
    <source>
        <dbReference type="SAM" id="MobiDB-lite"/>
    </source>
</evidence>
<protein>
    <submittedName>
        <fullName evidence="8">RNA-binding domain-containing protein</fullName>
    </submittedName>
</protein>
<dbReference type="GO" id="GO:0071011">
    <property type="term" value="C:precatalytic spliceosome"/>
    <property type="evidence" value="ECO:0007669"/>
    <property type="project" value="TreeGrafter"/>
</dbReference>
<name>A0A2V1DU28_9PLEO</name>
<dbReference type="FunFam" id="3.30.70.330:FF:000298">
    <property type="entry name" value="U1 small nuclear ribonucleoprotein 70 kDa"/>
    <property type="match status" value="1"/>
</dbReference>
<sequence length="318" mass="34973">MTDKLPPMLLQLFAPRPPLRWNEPLDHPPETRQTANIGGIGQFMDAFREYKDNDGYVPSDSWLQKRDRKKMEKKEKQANLVKTAAEQYKPNEDPKIQGDAFKTLFVSRLSYHATEEDLEREFGRYGPIETIRIVENAKADPKDSLKKRKTGYAFIVYEREKDMKAAYKETDGIKIRDRKVLVDVERGRTVSGWRPRRFGGGLGGRGYTKAPAARPGGSGGFGPPAGPGGFGGRGAFGGRSGGFGGRGGSGFGGDRNGFRGGFGGGRGSGGGGYGGRSGDRNDRDRDGGGYGGGRDDYNSRKRGYEGDSYDDRSQRRRY</sequence>
<feature type="region of interest" description="Disordered" evidence="6">
    <location>
        <begin position="195"/>
        <end position="318"/>
    </location>
</feature>
<keyword evidence="2 5" id="KW-0694">RNA-binding</keyword>
<organism evidence="8 9">
    <name type="scientific">Periconia macrospinosa</name>
    <dbReference type="NCBI Taxonomy" id="97972"/>
    <lineage>
        <taxon>Eukaryota</taxon>
        <taxon>Fungi</taxon>
        <taxon>Dikarya</taxon>
        <taxon>Ascomycota</taxon>
        <taxon>Pezizomycotina</taxon>
        <taxon>Dothideomycetes</taxon>
        <taxon>Pleosporomycetidae</taxon>
        <taxon>Pleosporales</taxon>
        <taxon>Massarineae</taxon>
        <taxon>Periconiaceae</taxon>
        <taxon>Periconia</taxon>
    </lineage>
</organism>
<dbReference type="InterPro" id="IPR035979">
    <property type="entry name" value="RBD_domain_sf"/>
</dbReference>
<dbReference type="GO" id="GO:0003729">
    <property type="term" value="F:mRNA binding"/>
    <property type="evidence" value="ECO:0007669"/>
    <property type="project" value="TreeGrafter"/>
</dbReference>
<dbReference type="STRING" id="97972.A0A2V1DU28"/>
<feature type="domain" description="RRM" evidence="7">
    <location>
        <begin position="102"/>
        <end position="187"/>
    </location>
</feature>
<gene>
    <name evidence="8" type="ORF">DM02DRAFT_524921</name>
</gene>
<dbReference type="InterPro" id="IPR000504">
    <property type="entry name" value="RRM_dom"/>
</dbReference>
<dbReference type="AlphaFoldDB" id="A0A2V1DU28"/>
<dbReference type="SMART" id="SM00360">
    <property type="entry name" value="RRM"/>
    <property type="match status" value="1"/>
</dbReference>